<dbReference type="CDD" id="cd10944">
    <property type="entry name" value="CE4_SmPgdA_like"/>
    <property type="match status" value="1"/>
</dbReference>
<feature type="transmembrane region" description="Helical" evidence="2">
    <location>
        <begin position="120"/>
        <end position="140"/>
    </location>
</feature>
<feature type="compositionally biased region" description="Polar residues" evidence="1">
    <location>
        <begin position="64"/>
        <end position="74"/>
    </location>
</feature>
<keyword evidence="2" id="KW-1133">Transmembrane helix</keyword>
<protein>
    <recommendedName>
        <fullName evidence="3">NodB homology domain-containing protein</fullName>
    </recommendedName>
</protein>
<accession>A0A644XTK3</accession>
<dbReference type="EMBL" id="VSSQ01003138">
    <property type="protein sequence ID" value="MPM19237.1"/>
    <property type="molecule type" value="Genomic_DNA"/>
</dbReference>
<dbReference type="PROSITE" id="PS51677">
    <property type="entry name" value="NODB"/>
    <property type="match status" value="1"/>
</dbReference>
<dbReference type="PANTHER" id="PTHR10587">
    <property type="entry name" value="GLYCOSYL TRANSFERASE-RELATED"/>
    <property type="match status" value="1"/>
</dbReference>
<keyword evidence="2" id="KW-0812">Transmembrane</keyword>
<proteinExistence type="predicted"/>
<evidence type="ECO:0000256" key="1">
    <source>
        <dbReference type="SAM" id="MobiDB-lite"/>
    </source>
</evidence>
<gene>
    <name evidence="4" type="ORF">SDC9_65655</name>
</gene>
<feature type="region of interest" description="Disordered" evidence="1">
    <location>
        <begin position="1"/>
        <end position="90"/>
    </location>
</feature>
<reference evidence="4" key="1">
    <citation type="submission" date="2019-08" db="EMBL/GenBank/DDBJ databases">
        <authorList>
            <person name="Kucharzyk K."/>
            <person name="Murdoch R.W."/>
            <person name="Higgins S."/>
            <person name="Loffler F."/>
        </authorList>
    </citation>
    <scope>NUCLEOTIDE SEQUENCE</scope>
</reference>
<dbReference type="InterPro" id="IPR011330">
    <property type="entry name" value="Glyco_hydro/deAcase_b/a-brl"/>
</dbReference>
<dbReference type="InterPro" id="IPR002509">
    <property type="entry name" value="NODB_dom"/>
</dbReference>
<dbReference type="AlphaFoldDB" id="A0A644XTK3"/>
<dbReference type="GO" id="GO:0016810">
    <property type="term" value="F:hydrolase activity, acting on carbon-nitrogen (but not peptide) bonds"/>
    <property type="evidence" value="ECO:0007669"/>
    <property type="project" value="InterPro"/>
</dbReference>
<dbReference type="Pfam" id="PF01522">
    <property type="entry name" value="Polysacc_deac_1"/>
    <property type="match status" value="1"/>
</dbReference>
<dbReference type="GO" id="GO:0005975">
    <property type="term" value="P:carbohydrate metabolic process"/>
    <property type="evidence" value="ECO:0007669"/>
    <property type="project" value="InterPro"/>
</dbReference>
<evidence type="ECO:0000313" key="4">
    <source>
        <dbReference type="EMBL" id="MPM19237.1"/>
    </source>
</evidence>
<dbReference type="Gene3D" id="3.20.20.370">
    <property type="entry name" value="Glycoside hydrolase/deacetylase"/>
    <property type="match status" value="1"/>
</dbReference>
<name>A0A644XTK3_9ZZZZ</name>
<dbReference type="SUPFAM" id="SSF88713">
    <property type="entry name" value="Glycoside hydrolase/deacetylase"/>
    <property type="match status" value="1"/>
</dbReference>
<keyword evidence="2" id="KW-0472">Membrane</keyword>
<evidence type="ECO:0000256" key="2">
    <source>
        <dbReference type="SAM" id="Phobius"/>
    </source>
</evidence>
<sequence>MKQLAQGALADSDLLDEPPYGKTVNFPGGVKHPKERNADGADFRIADLEAEDAEAENGEAVETVAQSENSVTDLQTEDSGDTEKSFETENAENMETAAEECLAAAKQESYFGSVKFFKNMILLAVVIAIAVPTVLAVTFWRQGRAAAAALEGQKAALSDTLADLQVQYNQMAADKQAEETIWGGSVASQVVKTEPLDYQKMYPDFYVNTPVGATAQDTGTMYLTFDDGPSSNTPLLLSILRSKDVKATFFVVGGDTEKQRQWMRDIVEDGNTLGMHSYTHNYHMIYASVEAFLDDYYKLFTNIKEATGQTPTIFRFPGGSVNSYDYPVYREIVAEMLRRGFVFYDWNLSSGDASSNYMSPKRITANILDHAQESSRGIVLFHDAPSKDSTVEALAGVIDGLREQGFTFAPLTREVRPILFNYTDYQPD</sequence>
<feature type="domain" description="NodB homology" evidence="3">
    <location>
        <begin position="219"/>
        <end position="409"/>
    </location>
</feature>
<evidence type="ECO:0000259" key="3">
    <source>
        <dbReference type="PROSITE" id="PS51677"/>
    </source>
</evidence>
<organism evidence="4">
    <name type="scientific">bioreactor metagenome</name>
    <dbReference type="NCBI Taxonomy" id="1076179"/>
    <lineage>
        <taxon>unclassified sequences</taxon>
        <taxon>metagenomes</taxon>
        <taxon>ecological metagenomes</taxon>
    </lineage>
</organism>
<comment type="caution">
    <text evidence="4">The sequence shown here is derived from an EMBL/GenBank/DDBJ whole genome shotgun (WGS) entry which is preliminary data.</text>
</comment>
<dbReference type="PANTHER" id="PTHR10587:SF125">
    <property type="entry name" value="POLYSACCHARIDE DEACETYLASE YHEN-RELATED"/>
    <property type="match status" value="1"/>
</dbReference>
<feature type="compositionally biased region" description="Acidic residues" evidence="1">
    <location>
        <begin position="48"/>
        <end position="59"/>
    </location>
</feature>
<feature type="compositionally biased region" description="Basic and acidic residues" evidence="1">
    <location>
        <begin position="35"/>
        <end position="47"/>
    </location>
</feature>
<dbReference type="InterPro" id="IPR050248">
    <property type="entry name" value="Polysacc_deacetylase_ArnD"/>
</dbReference>